<feature type="non-terminal residue" evidence="1">
    <location>
        <position position="141"/>
    </location>
</feature>
<protein>
    <submittedName>
        <fullName evidence="1">Uncharacterized protein</fullName>
    </submittedName>
</protein>
<name>A0A382T9D5_9ZZZZ</name>
<sequence length="141" mass="16061">MFKKWTASWIILLFWGTLFAQDTYWKDQRIMQLEEITPQLVEAVQQMHEKIRSVAISSVSFGDSLPDNFRRVATARIHQSLTQLSQLKVSVCDTCTQIRTVIAGSYLKIARGIADDNFRIKTAKSLGVNGFLDIAVFMTED</sequence>
<gene>
    <name evidence="1" type="ORF">METZ01_LOCUS370805</name>
</gene>
<organism evidence="1">
    <name type="scientific">marine metagenome</name>
    <dbReference type="NCBI Taxonomy" id="408172"/>
    <lineage>
        <taxon>unclassified sequences</taxon>
        <taxon>metagenomes</taxon>
        <taxon>ecological metagenomes</taxon>
    </lineage>
</organism>
<dbReference type="AlphaFoldDB" id="A0A382T9D5"/>
<reference evidence="1" key="1">
    <citation type="submission" date="2018-05" db="EMBL/GenBank/DDBJ databases">
        <authorList>
            <person name="Lanie J.A."/>
            <person name="Ng W.-L."/>
            <person name="Kazmierczak K.M."/>
            <person name="Andrzejewski T.M."/>
            <person name="Davidsen T.M."/>
            <person name="Wayne K.J."/>
            <person name="Tettelin H."/>
            <person name="Glass J.I."/>
            <person name="Rusch D."/>
            <person name="Podicherti R."/>
            <person name="Tsui H.-C.T."/>
            <person name="Winkler M.E."/>
        </authorList>
    </citation>
    <scope>NUCLEOTIDE SEQUENCE</scope>
</reference>
<dbReference type="EMBL" id="UINC01134416">
    <property type="protein sequence ID" value="SVD17951.1"/>
    <property type="molecule type" value="Genomic_DNA"/>
</dbReference>
<accession>A0A382T9D5</accession>
<proteinExistence type="predicted"/>
<evidence type="ECO:0000313" key="1">
    <source>
        <dbReference type="EMBL" id="SVD17951.1"/>
    </source>
</evidence>